<protein>
    <submittedName>
        <fullName evidence="1">Uncharacterized protein</fullName>
    </submittedName>
</protein>
<dbReference type="AlphaFoldDB" id="V9E346"/>
<dbReference type="HOGENOM" id="CLU_3360871_0_0_1"/>
<accession>V9E346</accession>
<dbReference type="Proteomes" id="UP000018721">
    <property type="component" value="Unassembled WGS sequence"/>
</dbReference>
<sequence length="36" mass="3998">MEIVEPLPLLHLPPSAAELKVIEEAEDICLQVKSLE</sequence>
<organism evidence="1 2">
    <name type="scientific">Phytophthora nicotianae P1569</name>
    <dbReference type="NCBI Taxonomy" id="1317065"/>
    <lineage>
        <taxon>Eukaryota</taxon>
        <taxon>Sar</taxon>
        <taxon>Stramenopiles</taxon>
        <taxon>Oomycota</taxon>
        <taxon>Peronosporomycetes</taxon>
        <taxon>Peronosporales</taxon>
        <taxon>Peronosporaceae</taxon>
        <taxon>Phytophthora</taxon>
    </lineage>
</organism>
<keyword evidence="2" id="KW-1185">Reference proteome</keyword>
<evidence type="ECO:0000313" key="2">
    <source>
        <dbReference type="Proteomes" id="UP000018721"/>
    </source>
</evidence>
<gene>
    <name evidence="1" type="ORF">F443_20499</name>
</gene>
<comment type="caution">
    <text evidence="1">The sequence shown here is derived from an EMBL/GenBank/DDBJ whole genome shotgun (WGS) entry which is preliminary data.</text>
</comment>
<dbReference type="EMBL" id="ANIZ01003566">
    <property type="protein sequence ID" value="ETI32742.1"/>
    <property type="molecule type" value="Genomic_DNA"/>
</dbReference>
<evidence type="ECO:0000313" key="1">
    <source>
        <dbReference type="EMBL" id="ETI32742.1"/>
    </source>
</evidence>
<reference evidence="1 2" key="1">
    <citation type="submission" date="2013-11" db="EMBL/GenBank/DDBJ databases">
        <title>The Genome Sequence of Phytophthora parasitica P1569.</title>
        <authorList>
            <consortium name="The Broad Institute Genomics Platform"/>
            <person name="Russ C."/>
            <person name="Tyler B."/>
            <person name="Panabieres F."/>
            <person name="Shan W."/>
            <person name="Tripathy S."/>
            <person name="Grunwald N."/>
            <person name="Machado M."/>
            <person name="Johnson C.S."/>
            <person name="Arredondo F."/>
            <person name="Hong C."/>
            <person name="Coffey M."/>
            <person name="Young S.K."/>
            <person name="Zeng Q."/>
            <person name="Gargeya S."/>
            <person name="Fitzgerald M."/>
            <person name="Abouelleil A."/>
            <person name="Alvarado L."/>
            <person name="Chapman S.B."/>
            <person name="Gainer-Dewar J."/>
            <person name="Goldberg J."/>
            <person name="Griggs A."/>
            <person name="Gujja S."/>
            <person name="Hansen M."/>
            <person name="Howarth C."/>
            <person name="Imamovic A."/>
            <person name="Ireland A."/>
            <person name="Larimer J."/>
            <person name="McCowan C."/>
            <person name="Murphy C."/>
            <person name="Pearson M."/>
            <person name="Poon T.W."/>
            <person name="Priest M."/>
            <person name="Roberts A."/>
            <person name="Saif S."/>
            <person name="Shea T."/>
            <person name="Sykes S."/>
            <person name="Wortman J."/>
            <person name="Nusbaum C."/>
            <person name="Birren B."/>
        </authorList>
    </citation>
    <scope>NUCLEOTIDE SEQUENCE [LARGE SCALE GENOMIC DNA]</scope>
    <source>
        <strain evidence="1 2">P1569</strain>
    </source>
</reference>
<name>V9E346_PHYNI</name>
<proteinExistence type="predicted"/>